<dbReference type="AlphaFoldDB" id="A0AAV3K1M9"/>
<accession>A0AAV3K1M9</accession>
<gene>
    <name evidence="1" type="ORF">N173_15400</name>
</gene>
<evidence type="ECO:0008006" key="3">
    <source>
        <dbReference type="Google" id="ProtNLM"/>
    </source>
</evidence>
<proteinExistence type="predicted"/>
<evidence type="ECO:0000313" key="1">
    <source>
        <dbReference type="EMBL" id="ERH70152.1"/>
    </source>
</evidence>
<sequence length="50" mass="6205">MKTCYIGFKSFWILLKQLPLLKLERNMPWKQFVQKLDKFWLEKKSRTGEK</sequence>
<protein>
    <recommendedName>
        <fullName evidence="3">Transposase</fullName>
    </recommendedName>
</protein>
<dbReference type="EMBL" id="AVST01000056">
    <property type="protein sequence ID" value="ERH70152.1"/>
    <property type="molecule type" value="Genomic_DNA"/>
</dbReference>
<dbReference type="Proteomes" id="UP000016517">
    <property type="component" value="Unassembled WGS sequence"/>
</dbReference>
<reference evidence="1 2" key="1">
    <citation type="submission" date="2013-08" db="EMBL/GenBank/DDBJ databases">
        <title>Study of Ammonical-Nitrogen removal by Nitrification Denitrification process using lab isolates.</title>
        <authorList>
            <person name="Khardenavis A.A."/>
            <person name="Pal R.R."/>
            <person name="Kapley A."/>
            <person name="Qureshi A."/>
            <person name="Purohit H.J."/>
        </authorList>
    </citation>
    <scope>NUCLEOTIDE SEQUENCE [LARGE SCALE GENOMIC DNA]</scope>
    <source>
        <strain evidence="1 2">EGD-HP18</strain>
    </source>
</reference>
<name>A0AAV3K1M9_ACIBA</name>
<evidence type="ECO:0000313" key="2">
    <source>
        <dbReference type="Proteomes" id="UP000016517"/>
    </source>
</evidence>
<comment type="caution">
    <text evidence="1">The sequence shown here is derived from an EMBL/GenBank/DDBJ whole genome shotgun (WGS) entry which is preliminary data.</text>
</comment>
<organism evidence="1 2">
    <name type="scientific">Acinetobacter baumannii EGD-HP18</name>
    <dbReference type="NCBI Taxonomy" id="1358412"/>
    <lineage>
        <taxon>Bacteria</taxon>
        <taxon>Pseudomonadati</taxon>
        <taxon>Pseudomonadota</taxon>
        <taxon>Gammaproteobacteria</taxon>
        <taxon>Moraxellales</taxon>
        <taxon>Moraxellaceae</taxon>
        <taxon>Acinetobacter</taxon>
        <taxon>Acinetobacter calcoaceticus/baumannii complex</taxon>
    </lineage>
</organism>